<dbReference type="EMBL" id="BMIP01000002">
    <property type="protein sequence ID" value="GGD64840.1"/>
    <property type="molecule type" value="Genomic_DNA"/>
</dbReference>
<sequence>MRAILIHDAMADFGWRVEVDDASWQRSCYAWHFPKWTAAVGVRVRGAPDSDWYPVSEIHPGRGRRIKLLDIARY</sequence>
<name>A0A916YWW3_9SPHN</name>
<organism evidence="1 2">
    <name type="scientific">Croceicoccus mobilis</name>
    <dbReference type="NCBI Taxonomy" id="1703339"/>
    <lineage>
        <taxon>Bacteria</taxon>
        <taxon>Pseudomonadati</taxon>
        <taxon>Pseudomonadota</taxon>
        <taxon>Alphaproteobacteria</taxon>
        <taxon>Sphingomonadales</taxon>
        <taxon>Erythrobacteraceae</taxon>
        <taxon>Croceicoccus</taxon>
    </lineage>
</organism>
<dbReference type="Proteomes" id="UP000612349">
    <property type="component" value="Unassembled WGS sequence"/>
</dbReference>
<protein>
    <submittedName>
        <fullName evidence="1">Uncharacterized protein</fullName>
    </submittedName>
</protein>
<reference evidence="1" key="2">
    <citation type="submission" date="2020-09" db="EMBL/GenBank/DDBJ databases">
        <authorList>
            <person name="Sun Q."/>
            <person name="Zhou Y."/>
        </authorList>
    </citation>
    <scope>NUCLEOTIDE SEQUENCE</scope>
    <source>
        <strain evidence="1">CGMCC 1.15360</strain>
    </source>
</reference>
<dbReference type="AlphaFoldDB" id="A0A916YWW3"/>
<comment type="caution">
    <text evidence="1">The sequence shown here is derived from an EMBL/GenBank/DDBJ whole genome shotgun (WGS) entry which is preliminary data.</text>
</comment>
<evidence type="ECO:0000313" key="2">
    <source>
        <dbReference type="Proteomes" id="UP000612349"/>
    </source>
</evidence>
<accession>A0A916YWW3</accession>
<reference evidence="1" key="1">
    <citation type="journal article" date="2014" name="Int. J. Syst. Evol. Microbiol.">
        <title>Complete genome sequence of Corynebacterium casei LMG S-19264T (=DSM 44701T), isolated from a smear-ripened cheese.</title>
        <authorList>
            <consortium name="US DOE Joint Genome Institute (JGI-PGF)"/>
            <person name="Walter F."/>
            <person name="Albersmeier A."/>
            <person name="Kalinowski J."/>
            <person name="Ruckert C."/>
        </authorList>
    </citation>
    <scope>NUCLEOTIDE SEQUENCE</scope>
    <source>
        <strain evidence="1">CGMCC 1.15360</strain>
    </source>
</reference>
<evidence type="ECO:0000313" key="1">
    <source>
        <dbReference type="EMBL" id="GGD64840.1"/>
    </source>
</evidence>
<proteinExistence type="predicted"/>
<dbReference type="RefSeq" id="WP_066775275.1">
    <property type="nucleotide sequence ID" value="NZ_BMIP01000002.1"/>
</dbReference>
<gene>
    <name evidence="1" type="ORF">GCM10010990_12910</name>
</gene>
<keyword evidence="2" id="KW-1185">Reference proteome</keyword>